<dbReference type="SMART" id="SM00360">
    <property type="entry name" value="RRM"/>
    <property type="match status" value="2"/>
</dbReference>
<reference evidence="5 6" key="1">
    <citation type="journal article" date="2009" name="Science">
        <title>Green evolution and dynamic adaptations revealed by genomes of the marine picoeukaryotes Micromonas.</title>
        <authorList>
            <person name="Worden A.Z."/>
            <person name="Lee J.H."/>
            <person name="Mock T."/>
            <person name="Rouze P."/>
            <person name="Simmons M.P."/>
            <person name="Aerts A.L."/>
            <person name="Allen A.E."/>
            <person name="Cuvelier M.L."/>
            <person name="Derelle E."/>
            <person name="Everett M.V."/>
            <person name="Foulon E."/>
            <person name="Grimwood J."/>
            <person name="Gundlach H."/>
            <person name="Henrissat B."/>
            <person name="Napoli C."/>
            <person name="McDonald S.M."/>
            <person name="Parker M.S."/>
            <person name="Rombauts S."/>
            <person name="Salamov A."/>
            <person name="Von Dassow P."/>
            <person name="Badger J.H."/>
            <person name="Coutinho P.M."/>
            <person name="Demir E."/>
            <person name="Dubchak I."/>
            <person name="Gentemann C."/>
            <person name="Eikrem W."/>
            <person name="Gready J.E."/>
            <person name="John U."/>
            <person name="Lanier W."/>
            <person name="Lindquist E.A."/>
            <person name="Lucas S."/>
            <person name="Mayer K.F."/>
            <person name="Moreau H."/>
            <person name="Not F."/>
            <person name="Otillar R."/>
            <person name="Panaud O."/>
            <person name="Pangilinan J."/>
            <person name="Paulsen I."/>
            <person name="Piegu B."/>
            <person name="Poliakov A."/>
            <person name="Robbens S."/>
            <person name="Schmutz J."/>
            <person name="Toulza E."/>
            <person name="Wyss T."/>
            <person name="Zelensky A."/>
            <person name="Zhou K."/>
            <person name="Armbrust E.V."/>
            <person name="Bhattacharya D."/>
            <person name="Goodenough U.W."/>
            <person name="Van de Peer Y."/>
            <person name="Grigoriev I.V."/>
        </authorList>
    </citation>
    <scope>NUCLEOTIDE SEQUENCE [LARGE SCALE GENOMIC DNA]</scope>
    <source>
        <strain evidence="5 6">CCMP1545</strain>
    </source>
</reference>
<evidence type="ECO:0000313" key="5">
    <source>
        <dbReference type="EMBL" id="EEH51005.1"/>
    </source>
</evidence>
<sequence>MSSPDPDPATAAPSRAVADCKVFVGGLHPLTTAETLCGYFGRRFGEVIDAVVMIDRATGRSRGFGFVTFREAADAASAIEASATAKKQAAEAAEKKKKTKSGGDDEGGGGGGEDDDDDSNVDVLTAAPTRVEPLEVDGKVVDAKLASSSSRGGENANANASSADAARADAAAKRLFVGGLTRETTEDSMREYFSQFGDVVKAEVMRHTQGDHKGESRCFGFVTFDAEEATDAVFTAGEDGDGSQGGGYHQLDGKRIQCKRIDVDAPRDSHARGGGGGGGGGRRDRDGGGGYRNNQRGGRYDDRGYGYGYGMGASVGPGGGMMTVNPSGMYGAYGALVASQGMAGMNAMMPPMFGAMTAPAFYQTYGGGGGGRFGRGGSGGRGGGGRGGGRYRPY</sequence>
<keyword evidence="1 2" id="KW-0694">RNA-binding</keyword>
<dbReference type="GO" id="GO:0003723">
    <property type="term" value="F:RNA binding"/>
    <property type="evidence" value="ECO:0007669"/>
    <property type="project" value="UniProtKB-UniRule"/>
</dbReference>
<dbReference type="EMBL" id="GG663752">
    <property type="protein sequence ID" value="EEH51005.1"/>
    <property type="molecule type" value="Genomic_DNA"/>
</dbReference>
<dbReference type="Proteomes" id="UP000001876">
    <property type="component" value="Unassembled WGS sequence"/>
</dbReference>
<feature type="region of interest" description="Disordered" evidence="3">
    <location>
        <begin position="373"/>
        <end position="394"/>
    </location>
</feature>
<organism evidence="6">
    <name type="scientific">Micromonas pusilla (strain CCMP1545)</name>
    <name type="common">Picoplanktonic green alga</name>
    <dbReference type="NCBI Taxonomy" id="564608"/>
    <lineage>
        <taxon>Eukaryota</taxon>
        <taxon>Viridiplantae</taxon>
        <taxon>Chlorophyta</taxon>
        <taxon>Mamiellophyceae</taxon>
        <taxon>Mamiellales</taxon>
        <taxon>Mamiellaceae</taxon>
        <taxon>Micromonas</taxon>
    </lineage>
</organism>
<evidence type="ECO:0000256" key="3">
    <source>
        <dbReference type="SAM" id="MobiDB-lite"/>
    </source>
</evidence>
<dbReference type="AlphaFoldDB" id="C1N9T6"/>
<dbReference type="PANTHER" id="PTHR11176:SF57">
    <property type="entry name" value="PROTEIN BOULE"/>
    <property type="match status" value="1"/>
</dbReference>
<feature type="domain" description="RRM" evidence="4">
    <location>
        <begin position="20"/>
        <end position="81"/>
    </location>
</feature>
<dbReference type="PROSITE" id="PS50102">
    <property type="entry name" value="RRM"/>
    <property type="match status" value="2"/>
</dbReference>
<feature type="region of interest" description="Disordered" evidence="3">
    <location>
        <begin position="145"/>
        <end position="164"/>
    </location>
</feature>
<dbReference type="OrthoDB" id="1875751at2759"/>
<dbReference type="GeneID" id="9690232"/>
<protein>
    <submittedName>
        <fullName evidence="5">Predicted protein</fullName>
    </submittedName>
</protein>
<dbReference type="Pfam" id="PF00076">
    <property type="entry name" value="RRM_1"/>
    <property type="match status" value="2"/>
</dbReference>
<dbReference type="PANTHER" id="PTHR11176">
    <property type="entry name" value="BOULE-RELATED"/>
    <property type="match status" value="1"/>
</dbReference>
<dbReference type="KEGG" id="mpp:MICPUCDRAFT_54627"/>
<dbReference type="OMA" id="HCEAKRA"/>
<feature type="compositionally biased region" description="Basic and acidic residues" evidence="3">
    <location>
        <begin position="260"/>
        <end position="271"/>
    </location>
</feature>
<keyword evidence="6" id="KW-1185">Reference proteome</keyword>
<gene>
    <name evidence="5" type="ORF">MICPUCDRAFT_54627</name>
</gene>
<feature type="region of interest" description="Disordered" evidence="3">
    <location>
        <begin position="260"/>
        <end position="297"/>
    </location>
</feature>
<feature type="domain" description="RRM" evidence="4">
    <location>
        <begin position="173"/>
        <end position="268"/>
    </location>
</feature>
<dbReference type="eggNOG" id="KOG0118">
    <property type="taxonomic scope" value="Eukaryota"/>
</dbReference>
<feature type="compositionally biased region" description="Acidic residues" evidence="3">
    <location>
        <begin position="104"/>
        <end position="120"/>
    </location>
</feature>
<evidence type="ECO:0000259" key="4">
    <source>
        <dbReference type="PROSITE" id="PS50102"/>
    </source>
</evidence>
<dbReference type="STRING" id="564608.C1N9T6"/>
<name>C1N9T6_MICPC</name>
<dbReference type="InterPro" id="IPR000504">
    <property type="entry name" value="RRM_dom"/>
</dbReference>
<dbReference type="InterPro" id="IPR035979">
    <property type="entry name" value="RBD_domain_sf"/>
</dbReference>
<evidence type="ECO:0000313" key="6">
    <source>
        <dbReference type="Proteomes" id="UP000001876"/>
    </source>
</evidence>
<evidence type="ECO:0000256" key="2">
    <source>
        <dbReference type="PROSITE-ProRule" id="PRU00176"/>
    </source>
</evidence>
<evidence type="ECO:0000256" key="1">
    <source>
        <dbReference type="ARBA" id="ARBA00022884"/>
    </source>
</evidence>
<dbReference type="RefSeq" id="XP_003064671.1">
    <property type="nucleotide sequence ID" value="XM_003064625.1"/>
</dbReference>
<feature type="region of interest" description="Disordered" evidence="3">
    <location>
        <begin position="93"/>
        <end position="121"/>
    </location>
</feature>
<feature type="compositionally biased region" description="Low complexity" evidence="3">
    <location>
        <begin position="146"/>
        <end position="164"/>
    </location>
</feature>
<accession>C1N9T6</accession>
<dbReference type="Gene3D" id="3.30.70.330">
    <property type="match status" value="2"/>
</dbReference>
<proteinExistence type="predicted"/>
<dbReference type="InterPro" id="IPR012677">
    <property type="entry name" value="Nucleotide-bd_a/b_plait_sf"/>
</dbReference>
<dbReference type="SUPFAM" id="SSF54928">
    <property type="entry name" value="RNA-binding domain, RBD"/>
    <property type="match status" value="2"/>
</dbReference>